<evidence type="ECO:0000313" key="3">
    <source>
        <dbReference type="Proteomes" id="UP000441523"/>
    </source>
</evidence>
<protein>
    <submittedName>
        <fullName evidence="2">Uncharacterized protein</fullName>
    </submittedName>
</protein>
<gene>
    <name evidence="2" type="ORF">F6X51_11605</name>
</gene>
<proteinExistence type="predicted"/>
<evidence type="ECO:0000256" key="1">
    <source>
        <dbReference type="SAM" id="MobiDB-lite"/>
    </source>
</evidence>
<feature type="compositionally biased region" description="Basic and acidic residues" evidence="1">
    <location>
        <begin position="68"/>
        <end position="91"/>
    </location>
</feature>
<keyword evidence="3" id="KW-1185">Reference proteome</keyword>
<reference evidence="2 3" key="1">
    <citation type="submission" date="2019-09" db="EMBL/GenBank/DDBJ databases">
        <title>YIM 132548 draft genome.</title>
        <authorList>
            <person name="Jiang L."/>
        </authorList>
    </citation>
    <scope>NUCLEOTIDE SEQUENCE [LARGE SCALE GENOMIC DNA]</scope>
    <source>
        <strain evidence="2 3">YIM 132548</strain>
    </source>
</reference>
<evidence type="ECO:0000313" key="2">
    <source>
        <dbReference type="EMBL" id="KAB1073516.1"/>
    </source>
</evidence>
<name>A0A6N6MRU2_9HYPH</name>
<dbReference type="AlphaFoldDB" id="A0A6N6MRU2"/>
<feature type="region of interest" description="Disordered" evidence="1">
    <location>
        <begin position="68"/>
        <end position="98"/>
    </location>
</feature>
<organism evidence="2 3">
    <name type="scientific">Methylobacterium planeticum</name>
    <dbReference type="NCBI Taxonomy" id="2615211"/>
    <lineage>
        <taxon>Bacteria</taxon>
        <taxon>Pseudomonadati</taxon>
        <taxon>Pseudomonadota</taxon>
        <taxon>Alphaproteobacteria</taxon>
        <taxon>Hyphomicrobiales</taxon>
        <taxon>Methylobacteriaceae</taxon>
        <taxon>Methylobacterium</taxon>
    </lineage>
</organism>
<comment type="caution">
    <text evidence="2">The sequence shown here is derived from an EMBL/GenBank/DDBJ whole genome shotgun (WGS) entry which is preliminary data.</text>
</comment>
<sequence>MAARARNRLHAERAPEPAPTARIIEIGEVTAGIAVPEPGGVRFFSSSRDFDPLDGAVFRSVEQAAKAARERVRQRTRPADRRGTAERRGPQEPRLVAV</sequence>
<accession>A0A6N6MRU2</accession>
<dbReference type="Proteomes" id="UP000441523">
    <property type="component" value="Unassembled WGS sequence"/>
</dbReference>
<dbReference type="EMBL" id="VZZJ01000008">
    <property type="protein sequence ID" value="KAB1073516.1"/>
    <property type="molecule type" value="Genomic_DNA"/>
</dbReference>